<dbReference type="EMBL" id="CP108036">
    <property type="protein sequence ID" value="WUN80861.1"/>
    <property type="molecule type" value="Genomic_DNA"/>
</dbReference>
<feature type="compositionally biased region" description="Pro residues" evidence="1">
    <location>
        <begin position="7"/>
        <end position="18"/>
    </location>
</feature>
<protein>
    <submittedName>
        <fullName evidence="3">Uncharacterized protein</fullName>
    </submittedName>
</protein>
<sequence length="241" mass="24078">MSNPYQASPPPPPPPFTPGAPQRRGNNKFVTFLVVALVVVGAYGASKVLGEDKGKTSGSGSTSASASPSAKPTAKDPGSPESSSDTSSAWKVGDCGGPDASKGADAYKRTGCSDSGATFKAIDIKEASILPGSIQCPAGTDVMIEVSISYNGGKSSGIPTNTVCGRNLSNEHPGDAGAGGGQLVKGDCVTSQAKEVPCGGSGALKVLGLVKTKEECPSGTTDPIRLTISVGRPYDVICTDG</sequence>
<reference evidence="3" key="1">
    <citation type="submission" date="2022-10" db="EMBL/GenBank/DDBJ databases">
        <title>The complete genomes of actinobacterial strains from the NBC collection.</title>
        <authorList>
            <person name="Joergensen T.S."/>
            <person name="Alvarez Arevalo M."/>
            <person name="Sterndorff E.B."/>
            <person name="Faurdal D."/>
            <person name="Vuksanovic O."/>
            <person name="Mourched A.-S."/>
            <person name="Charusanti P."/>
            <person name="Shaw S."/>
            <person name="Blin K."/>
            <person name="Weber T."/>
        </authorList>
    </citation>
    <scope>NUCLEOTIDE SEQUENCE</scope>
    <source>
        <strain evidence="3">NBC_00303</strain>
    </source>
</reference>
<name>A0ABZ1QDY2_9ACTN</name>
<keyword evidence="2" id="KW-0472">Membrane</keyword>
<proteinExistence type="predicted"/>
<dbReference type="RefSeq" id="WP_051893499.1">
    <property type="nucleotide sequence ID" value="NZ_CP108036.1"/>
</dbReference>
<keyword evidence="2" id="KW-1133">Transmembrane helix</keyword>
<feature type="compositionally biased region" description="Low complexity" evidence="1">
    <location>
        <begin position="56"/>
        <end position="72"/>
    </location>
</feature>
<accession>A0ABZ1QDY2</accession>
<feature type="region of interest" description="Disordered" evidence="1">
    <location>
        <begin position="1"/>
        <end position="25"/>
    </location>
</feature>
<organism evidence="3 4">
    <name type="scientific">Streptomyces erythrochromogenes</name>
    <dbReference type="NCBI Taxonomy" id="285574"/>
    <lineage>
        <taxon>Bacteria</taxon>
        <taxon>Bacillati</taxon>
        <taxon>Actinomycetota</taxon>
        <taxon>Actinomycetes</taxon>
        <taxon>Kitasatosporales</taxon>
        <taxon>Streptomycetaceae</taxon>
        <taxon>Streptomyces</taxon>
    </lineage>
</organism>
<dbReference type="GeneID" id="95498657"/>
<feature type="compositionally biased region" description="Low complexity" evidence="1">
    <location>
        <begin position="79"/>
        <end position="88"/>
    </location>
</feature>
<evidence type="ECO:0000256" key="2">
    <source>
        <dbReference type="SAM" id="Phobius"/>
    </source>
</evidence>
<keyword evidence="4" id="KW-1185">Reference proteome</keyword>
<evidence type="ECO:0000256" key="1">
    <source>
        <dbReference type="SAM" id="MobiDB-lite"/>
    </source>
</evidence>
<feature type="region of interest" description="Disordered" evidence="1">
    <location>
        <begin position="49"/>
        <end position="107"/>
    </location>
</feature>
<evidence type="ECO:0000313" key="3">
    <source>
        <dbReference type="EMBL" id="WUN80861.1"/>
    </source>
</evidence>
<gene>
    <name evidence="3" type="ORF">OHA91_21455</name>
</gene>
<feature type="transmembrane region" description="Helical" evidence="2">
    <location>
        <begin position="29"/>
        <end position="46"/>
    </location>
</feature>
<evidence type="ECO:0000313" key="4">
    <source>
        <dbReference type="Proteomes" id="UP001432312"/>
    </source>
</evidence>
<keyword evidence="2" id="KW-0812">Transmembrane</keyword>
<dbReference type="Proteomes" id="UP001432312">
    <property type="component" value="Chromosome"/>
</dbReference>